<dbReference type="Gene3D" id="3.30.70.1440">
    <property type="entry name" value="Multidrug efflux transporter AcrB pore domain"/>
    <property type="match status" value="1"/>
</dbReference>
<feature type="transmembrane region" description="Helical" evidence="1">
    <location>
        <begin position="333"/>
        <end position="352"/>
    </location>
</feature>
<keyword evidence="3" id="KW-1185">Reference proteome</keyword>
<organism evidence="2 3">
    <name type="scientific">Desulfovibrio ferrophilus</name>
    <dbReference type="NCBI Taxonomy" id="241368"/>
    <lineage>
        <taxon>Bacteria</taxon>
        <taxon>Pseudomonadati</taxon>
        <taxon>Thermodesulfobacteriota</taxon>
        <taxon>Desulfovibrionia</taxon>
        <taxon>Desulfovibrionales</taxon>
        <taxon>Desulfovibrionaceae</taxon>
        <taxon>Desulfovibrio</taxon>
    </lineage>
</organism>
<dbReference type="AlphaFoldDB" id="A0A2Z6AZR9"/>
<name>A0A2Z6AZR9_9BACT</name>
<feature type="transmembrane region" description="Helical" evidence="1">
    <location>
        <begin position="898"/>
        <end position="916"/>
    </location>
</feature>
<feature type="transmembrane region" description="Helical" evidence="1">
    <location>
        <begin position="922"/>
        <end position="948"/>
    </location>
</feature>
<gene>
    <name evidence="2" type="ORF">DFE_2041</name>
</gene>
<feature type="transmembrane region" description="Helical" evidence="1">
    <location>
        <begin position="969"/>
        <end position="990"/>
    </location>
</feature>
<dbReference type="SUPFAM" id="SSF82693">
    <property type="entry name" value="Multidrug efflux transporter AcrB pore domain, PN1, PN2, PC1 and PC2 subdomains"/>
    <property type="match status" value="2"/>
</dbReference>
<keyword evidence="1" id="KW-0472">Membrane</keyword>
<dbReference type="Pfam" id="PF00873">
    <property type="entry name" value="ACR_tran"/>
    <property type="match status" value="1"/>
</dbReference>
<dbReference type="Proteomes" id="UP000269883">
    <property type="component" value="Chromosome"/>
</dbReference>
<dbReference type="Gene3D" id="3.30.70.1320">
    <property type="entry name" value="Multidrug efflux transporter AcrB pore domain like"/>
    <property type="match status" value="1"/>
</dbReference>
<keyword evidence="1" id="KW-0812">Transmembrane</keyword>
<feature type="transmembrane region" description="Helical" evidence="1">
    <location>
        <begin position="430"/>
        <end position="452"/>
    </location>
</feature>
<dbReference type="PRINTS" id="PR00702">
    <property type="entry name" value="ACRIFLAVINRP"/>
</dbReference>
<feature type="transmembrane region" description="Helical" evidence="1">
    <location>
        <begin position="385"/>
        <end position="409"/>
    </location>
</feature>
<dbReference type="InterPro" id="IPR027463">
    <property type="entry name" value="AcrB_DN_DC_subdom"/>
</dbReference>
<feature type="transmembrane region" description="Helical" evidence="1">
    <location>
        <begin position="1002"/>
        <end position="1028"/>
    </location>
</feature>
<dbReference type="PANTHER" id="PTHR32063:SF33">
    <property type="entry name" value="RND SUPERFAMILY EFFLUX PUMP PERMEASE COMPONENT"/>
    <property type="match status" value="1"/>
</dbReference>
<dbReference type="SUPFAM" id="SSF82714">
    <property type="entry name" value="Multidrug efflux transporter AcrB TolC docking domain, DN and DC subdomains"/>
    <property type="match status" value="2"/>
</dbReference>
<evidence type="ECO:0000313" key="2">
    <source>
        <dbReference type="EMBL" id="BBD08767.1"/>
    </source>
</evidence>
<dbReference type="Gene3D" id="1.20.1640.10">
    <property type="entry name" value="Multidrug efflux transporter AcrB transmembrane domain"/>
    <property type="match status" value="2"/>
</dbReference>
<dbReference type="GO" id="GO:0042910">
    <property type="term" value="F:xenobiotic transmembrane transporter activity"/>
    <property type="evidence" value="ECO:0007669"/>
    <property type="project" value="TreeGrafter"/>
</dbReference>
<evidence type="ECO:0000313" key="3">
    <source>
        <dbReference type="Proteomes" id="UP000269883"/>
    </source>
</evidence>
<proteinExistence type="predicted"/>
<dbReference type="InterPro" id="IPR001036">
    <property type="entry name" value="Acrflvin-R"/>
</dbReference>
<dbReference type="EMBL" id="AP017378">
    <property type="protein sequence ID" value="BBD08767.1"/>
    <property type="molecule type" value="Genomic_DNA"/>
</dbReference>
<evidence type="ECO:0000256" key="1">
    <source>
        <dbReference type="SAM" id="Phobius"/>
    </source>
</evidence>
<feature type="transmembrane region" description="Helical" evidence="1">
    <location>
        <begin position="458"/>
        <end position="482"/>
    </location>
</feature>
<accession>A0A2Z6AZR9</accession>
<dbReference type="RefSeq" id="WP_197723431.1">
    <property type="nucleotide sequence ID" value="NZ_AP017378.1"/>
</dbReference>
<dbReference type="Gene3D" id="3.30.70.1430">
    <property type="entry name" value="Multidrug efflux transporter AcrB pore domain"/>
    <property type="match status" value="2"/>
</dbReference>
<dbReference type="KEGG" id="dfl:DFE_2041"/>
<sequence length="1043" mass="114031">MKKSYPLLRYFADHPTAANLLMLLFLFLGVTTAADLKRETFPEFDSSMVEISVAYPGASAEDVENAICLRIEDALDGITQVEEVISEAREGVGRVTVEMVEGGDISQFLADIRSEIDTIDDFPDAAEDPVVGELNRTDLVLSVAVTGPMSVPDLKLYSEQLKDRIMALPEVSEVKVQGFSDHQIRIEIPAGTLMKFGLSVSDVADRIARMSVDLPAGSVQTREADILVRMDEERRNVHEYEDLIVISGRTGAEIRLGDIATISDSFELDEDKIIFNGQRAAILQVNKVKADDTLDVMHAVYGFLDRERLAAPPTVTFTVTRNISKIVQDRLDLLTMNGVQGLILVFLTLWLFFAFRFSFWVSMGLPVSFMGAVFAMQIFGLSLNLLSMVGLLLALGLIMDDAIVIAENVAAHLKMGKNALDAAVEGTAQVARGVASSFATTVLIFGTIALLLEGSIGKILWAMPVVLILTLMASLIEAFFILPNHLAHSLAGYQDNGKNRFRRRFEQRLEAFREDRLGRAVDWCVRWRYLWVGCVLAVFLLSVGMIAGGHLKTRAFPEIDGDVVEARILLPQGTPLARTEQIAAHVAQAATAVGENLNDRQPEGRDLVENVNIQFGMNSDANESGAHLATVSIDLLDAERRDATIDEFNSLWRKGVGQVADVISISYTEPAIGPAGRAIDIRLQGHDLDNLKLASLELQDWLNGYRGVLDLKDDLRPGKPEVRVRMREGAMALGLDAASIARQLRAALHGVDAAEIQAGPESYEINVRLARMDRDSMADLEYFHLTAPDGSQVPLGAVAELVEGRGWARIGRIDSLRTVSIQGDVDTSLSNVGEIISETQAQFVPELLKRYPDVTVSLEGEAREGAKTGASLRKALMIGLFGIFVLLSFQFKSYAEPLVVISAIPMALIGVIWGHLIMGQDLAMPSIMGFVSLAGIVVNDSILLVEFIKIRMREEGLSASDAARMASRGRFRAVLLTSMTTIMGLIPLMFERSLQAQVLIPLAVSIIFGLLASTVLVLLVIPALYAILDDFGLISKSVLQDRD</sequence>
<reference evidence="2 3" key="1">
    <citation type="journal article" date="2018" name="Sci. Adv.">
        <title>Multi-heme cytochromes provide a pathway for survival in energy-limited environments.</title>
        <authorList>
            <person name="Deng X."/>
            <person name="Dohmae N."/>
            <person name="Nealson K.H."/>
            <person name="Hashimoto K."/>
            <person name="Okamoto A."/>
        </authorList>
    </citation>
    <scope>NUCLEOTIDE SEQUENCE [LARGE SCALE GENOMIC DNA]</scope>
    <source>
        <strain evidence="2 3">IS5</strain>
    </source>
</reference>
<dbReference type="Gene3D" id="3.30.2090.10">
    <property type="entry name" value="Multidrug efflux transporter AcrB TolC docking domain, DN and DC subdomains"/>
    <property type="match status" value="2"/>
</dbReference>
<dbReference type="SUPFAM" id="SSF82866">
    <property type="entry name" value="Multidrug efflux transporter AcrB transmembrane domain"/>
    <property type="match status" value="2"/>
</dbReference>
<keyword evidence="1" id="KW-1133">Transmembrane helix</keyword>
<feature type="transmembrane region" description="Helical" evidence="1">
    <location>
        <begin position="875"/>
        <end position="891"/>
    </location>
</feature>
<dbReference type="PANTHER" id="PTHR32063">
    <property type="match status" value="1"/>
</dbReference>
<dbReference type="GO" id="GO:0005886">
    <property type="term" value="C:plasma membrane"/>
    <property type="evidence" value="ECO:0007669"/>
    <property type="project" value="TreeGrafter"/>
</dbReference>
<feature type="transmembrane region" description="Helical" evidence="1">
    <location>
        <begin position="529"/>
        <end position="551"/>
    </location>
</feature>
<protein>
    <submittedName>
        <fullName evidence="2">Cation/multidrug efflux pump</fullName>
    </submittedName>
</protein>